<protein>
    <submittedName>
        <fullName evidence="2">Uncharacterized protein</fullName>
    </submittedName>
</protein>
<proteinExistence type="predicted"/>
<evidence type="ECO:0000256" key="1">
    <source>
        <dbReference type="SAM" id="MobiDB-lite"/>
    </source>
</evidence>
<feature type="compositionally biased region" description="Basic and acidic residues" evidence="1">
    <location>
        <begin position="179"/>
        <end position="188"/>
    </location>
</feature>
<feature type="compositionally biased region" description="Polar residues" evidence="1">
    <location>
        <begin position="84"/>
        <end position="98"/>
    </location>
</feature>
<feature type="region of interest" description="Disordered" evidence="1">
    <location>
        <begin position="72"/>
        <end position="106"/>
    </location>
</feature>
<accession>A0A6G1GPS8</accession>
<feature type="region of interest" description="Disordered" evidence="1">
    <location>
        <begin position="154"/>
        <end position="197"/>
    </location>
</feature>
<feature type="compositionally biased region" description="Basic and acidic residues" evidence="1">
    <location>
        <begin position="25"/>
        <end position="42"/>
    </location>
</feature>
<dbReference type="AlphaFoldDB" id="A0A6G1GPS8"/>
<reference evidence="2" key="1">
    <citation type="journal article" date="2020" name="Stud. Mycol.">
        <title>101 Dothideomycetes genomes: a test case for predicting lifestyles and emergence of pathogens.</title>
        <authorList>
            <person name="Haridas S."/>
            <person name="Albert R."/>
            <person name="Binder M."/>
            <person name="Bloem J."/>
            <person name="Labutti K."/>
            <person name="Salamov A."/>
            <person name="Andreopoulos B."/>
            <person name="Baker S."/>
            <person name="Barry K."/>
            <person name="Bills G."/>
            <person name="Bluhm B."/>
            <person name="Cannon C."/>
            <person name="Castanera R."/>
            <person name="Culley D."/>
            <person name="Daum C."/>
            <person name="Ezra D."/>
            <person name="Gonzalez J."/>
            <person name="Henrissat B."/>
            <person name="Kuo A."/>
            <person name="Liang C."/>
            <person name="Lipzen A."/>
            <person name="Lutzoni F."/>
            <person name="Magnuson J."/>
            <person name="Mondo S."/>
            <person name="Nolan M."/>
            <person name="Ohm R."/>
            <person name="Pangilinan J."/>
            <person name="Park H.-J."/>
            <person name="Ramirez L."/>
            <person name="Alfaro M."/>
            <person name="Sun H."/>
            <person name="Tritt A."/>
            <person name="Yoshinaga Y."/>
            <person name="Zwiers L.-H."/>
            <person name="Turgeon B."/>
            <person name="Goodwin S."/>
            <person name="Spatafora J."/>
            <person name="Crous P."/>
            <person name="Grigoriev I."/>
        </authorList>
    </citation>
    <scope>NUCLEOTIDE SEQUENCE</scope>
    <source>
        <strain evidence="2">CBS 113979</strain>
    </source>
</reference>
<sequence>MDDSRTPCPRHRRERTNESTPTADDEARTRDLNKLWESRDGRNQPYRPVTPSLSLFRVVPSVPSQQLYETIGYTHSRDPGTDSRILQSSLPSRGSTPQRLHPMAASGSMRTAVWRCGARGTLDDMCDSGKQQPNGQMRDEVWGRKAHMKRALPTNGRVGGAVKGRQSGRRFSRVLAESGSREDERTRAAAEASQWVD</sequence>
<keyword evidence="3" id="KW-1185">Reference proteome</keyword>
<feature type="region of interest" description="Disordered" evidence="1">
    <location>
        <begin position="1"/>
        <end position="49"/>
    </location>
</feature>
<name>A0A6G1GPS8_9PEZI</name>
<dbReference type="EMBL" id="ML977179">
    <property type="protein sequence ID" value="KAF1982953.1"/>
    <property type="molecule type" value="Genomic_DNA"/>
</dbReference>
<organism evidence="2 3">
    <name type="scientific">Aulographum hederae CBS 113979</name>
    <dbReference type="NCBI Taxonomy" id="1176131"/>
    <lineage>
        <taxon>Eukaryota</taxon>
        <taxon>Fungi</taxon>
        <taxon>Dikarya</taxon>
        <taxon>Ascomycota</taxon>
        <taxon>Pezizomycotina</taxon>
        <taxon>Dothideomycetes</taxon>
        <taxon>Pleosporomycetidae</taxon>
        <taxon>Aulographales</taxon>
        <taxon>Aulographaceae</taxon>
    </lineage>
</organism>
<evidence type="ECO:0000313" key="3">
    <source>
        <dbReference type="Proteomes" id="UP000800041"/>
    </source>
</evidence>
<evidence type="ECO:0000313" key="2">
    <source>
        <dbReference type="EMBL" id="KAF1982953.1"/>
    </source>
</evidence>
<dbReference type="Proteomes" id="UP000800041">
    <property type="component" value="Unassembled WGS sequence"/>
</dbReference>
<gene>
    <name evidence="2" type="ORF">K402DRAFT_407279</name>
</gene>